<dbReference type="AlphaFoldDB" id="W9CHA4"/>
<proteinExistence type="predicted"/>
<evidence type="ECO:0000313" key="2">
    <source>
        <dbReference type="Proteomes" id="UP000019487"/>
    </source>
</evidence>
<evidence type="ECO:0000313" key="1">
    <source>
        <dbReference type="EMBL" id="ESZ93905.1"/>
    </source>
</evidence>
<accession>W9CHA4</accession>
<gene>
    <name evidence="1" type="ORF">SBOR_5726</name>
</gene>
<name>W9CHA4_SCLBF</name>
<protein>
    <submittedName>
        <fullName evidence="1">Uncharacterized protein</fullName>
    </submittedName>
</protein>
<dbReference type="EMBL" id="AYSA01000281">
    <property type="protein sequence ID" value="ESZ93905.1"/>
    <property type="molecule type" value="Genomic_DNA"/>
</dbReference>
<organism evidence="1 2">
    <name type="scientific">Sclerotinia borealis (strain F-4128)</name>
    <dbReference type="NCBI Taxonomy" id="1432307"/>
    <lineage>
        <taxon>Eukaryota</taxon>
        <taxon>Fungi</taxon>
        <taxon>Dikarya</taxon>
        <taxon>Ascomycota</taxon>
        <taxon>Pezizomycotina</taxon>
        <taxon>Leotiomycetes</taxon>
        <taxon>Helotiales</taxon>
        <taxon>Sclerotiniaceae</taxon>
        <taxon>Sclerotinia</taxon>
    </lineage>
</organism>
<reference evidence="1 2" key="1">
    <citation type="journal article" date="2014" name="Genome Announc.">
        <title>Draft genome sequence of Sclerotinia borealis, a psychrophilic plant pathogenic fungus.</title>
        <authorList>
            <person name="Mardanov A.V."/>
            <person name="Beletsky A.V."/>
            <person name="Kadnikov V.V."/>
            <person name="Ignatov A.N."/>
            <person name="Ravin N.V."/>
        </authorList>
    </citation>
    <scope>NUCLEOTIDE SEQUENCE [LARGE SCALE GENOMIC DNA]</scope>
    <source>
        <strain evidence="2">F-4157</strain>
    </source>
</reference>
<dbReference type="HOGENOM" id="CLU_1836312_0_0_1"/>
<dbReference type="Proteomes" id="UP000019487">
    <property type="component" value="Unassembled WGS sequence"/>
</dbReference>
<keyword evidence="2" id="KW-1185">Reference proteome</keyword>
<comment type="caution">
    <text evidence="1">The sequence shown here is derived from an EMBL/GenBank/DDBJ whole genome shotgun (WGS) entry which is preliminary data.</text>
</comment>
<dbReference type="OrthoDB" id="437457at2759"/>
<sequence length="140" mass="16454">MLGNEAAIALNLIVDVKSRRFNFPDRGLRWTNFIGSIMLVREDKKDLTIHQAQALVAFCKHKIDWDEIAFGEFLTWSDPRCASHVSKFGVFEMKQNEVRQDIKNDGTLEKKFREFFDEYRKKKIRGCDASWIDEVSPYDM</sequence>